<sequence>MLNLKNKICFGTNLFKLKSLLTVAFSLFYLLCYAEGTKQLRPNYNDNGHIVVMRTSAPENNFASYFSLDPSPDNNTLRFRIANTNERIYLGFGRYKIENSPMGNNSGDIATHNENFTASTEFELRFRIRRPDGTVLVPETTVPTTGVGYIGGATIGAYNRAVAGPAQLVGLTGYNAFAYTPDVVGDYYIEFVLFNVNTLTYASRKTSLQLFDLSIAASVGRYNMIVSSVTGAVTSVNDTGSGATTAINGRLWSRAWRLSTGSNYINDSGLQTGNNGTTMGMPDPAVTNNLFAAKMYVYAEDNNPITSDAVVTELDFNGMDPFGFSVICTRDGVNTNPDFILSKRSQYGLPTDLPTTPPPYRIFLQNPDPSEFPNGQVGCLQGISVKQCALDGNNNATAYCINITAQATGAVDVLIDLWNNTTNMPGSDGVYTSTIDNPSSRDVLLSQQILINGTTCVSWDGLDALGNEVADGENIAILVAFRAGLTNLPINDVENHNKGFRVSLVRPNVNACGNPISLPKMYWDDTNVQANFGGAAPNNSGYTFVESAPPFVLGPGTFPPGTAGVTNLIGCDPNLLAAGEGCHRWVRRGKNSHPMGYNLETMNTWWYVADEKLNTVHINDKSLFDIISSLGGSGGACIVNDFGEITIEALYSTAKFADPSEFVVTMTPDNPSQYSFIQLSRDNNANTPAPPMGKGRIRLVYRLDVGNDGLNTGATVPTVGFRVRIVTNQCGTPQEGEDDFSCSIIILPIELSSFTGRLVEGQLARLEWTTAREQDNKGFFIERSIDGRNFTEIDFIQSKGNTVNGHRYSYLDRLPYRGTFYYRLRQVDLDGKETYSKIIPIKIEDLELDFMEVFYHSDDKVLQVKVRQKTADDLQITVYNMLGVEVHCLKVPMQNNDLVQTFSIPINIAHTGAYIVEVKDSKNIAKKKVVMY</sequence>
<dbReference type="EMBL" id="FONY01000008">
    <property type="protein sequence ID" value="SFE85337.1"/>
    <property type="molecule type" value="Genomic_DNA"/>
</dbReference>
<dbReference type="InterPro" id="IPR026444">
    <property type="entry name" value="Secre_tail"/>
</dbReference>
<dbReference type="AlphaFoldDB" id="A0A1I2DY32"/>
<keyword evidence="2" id="KW-1185">Reference proteome</keyword>
<name>A0A1I2DY32_9BACT</name>
<evidence type="ECO:0000313" key="1">
    <source>
        <dbReference type="EMBL" id="SFE85337.1"/>
    </source>
</evidence>
<dbReference type="NCBIfam" id="TIGR04183">
    <property type="entry name" value="Por_Secre_tail"/>
    <property type="match status" value="1"/>
</dbReference>
<evidence type="ECO:0000313" key="2">
    <source>
        <dbReference type="Proteomes" id="UP000199513"/>
    </source>
</evidence>
<gene>
    <name evidence="1" type="ORF">SAMN04488541_100865</name>
</gene>
<reference evidence="2" key="1">
    <citation type="submission" date="2016-10" db="EMBL/GenBank/DDBJ databases">
        <authorList>
            <person name="Varghese N."/>
            <person name="Submissions S."/>
        </authorList>
    </citation>
    <scope>NUCLEOTIDE SEQUENCE [LARGE SCALE GENOMIC DNA]</scope>
    <source>
        <strain>GEY</strain>
        <strain evidence="2">DSM 9560</strain>
    </source>
</reference>
<dbReference type="STRING" id="1003.SAMN04488541_100865"/>
<dbReference type="Proteomes" id="UP000199513">
    <property type="component" value="Unassembled WGS sequence"/>
</dbReference>
<organism evidence="1 2">
    <name type="scientific">Thermoflexibacter ruber</name>
    <dbReference type="NCBI Taxonomy" id="1003"/>
    <lineage>
        <taxon>Bacteria</taxon>
        <taxon>Pseudomonadati</taxon>
        <taxon>Bacteroidota</taxon>
        <taxon>Cytophagia</taxon>
        <taxon>Cytophagales</taxon>
        <taxon>Thermoflexibacteraceae</taxon>
        <taxon>Thermoflexibacter</taxon>
    </lineage>
</organism>
<accession>A0A1I2DY32</accession>
<protein>
    <submittedName>
        <fullName evidence="1">Por secretion system C-terminal sorting domain-containing protein</fullName>
    </submittedName>
</protein>
<proteinExistence type="predicted"/>
<dbReference type="OrthoDB" id="1443240at2"/>